<evidence type="ECO:0000256" key="1">
    <source>
        <dbReference type="SAM" id="SignalP"/>
    </source>
</evidence>
<dbReference type="EMBL" id="JADCKQ010000011">
    <property type="protein sequence ID" value="MBI1494829.1"/>
    <property type="molecule type" value="Genomic_DNA"/>
</dbReference>
<reference evidence="3" key="1">
    <citation type="submission" date="2020-10" db="EMBL/GenBank/DDBJ databases">
        <title>Paenihalocynthiibacter styelae gen. nov., sp. nov., isolated from stalked sea squirt Styela clava.</title>
        <authorList>
            <person name="Kim Y.-O."/>
            <person name="Yoon J.-H."/>
        </authorList>
    </citation>
    <scope>NUCLEOTIDE SEQUENCE</scope>
    <source>
        <strain evidence="3">MYP1-1</strain>
    </source>
</reference>
<organism evidence="3 4">
    <name type="scientific">Halocynthiibacter styelae</name>
    <dbReference type="NCBI Taxonomy" id="2761955"/>
    <lineage>
        <taxon>Bacteria</taxon>
        <taxon>Pseudomonadati</taxon>
        <taxon>Pseudomonadota</taxon>
        <taxon>Alphaproteobacteria</taxon>
        <taxon>Rhodobacterales</taxon>
        <taxon>Paracoccaceae</taxon>
        <taxon>Halocynthiibacter</taxon>
    </lineage>
</organism>
<dbReference type="CDD" id="cd00118">
    <property type="entry name" value="LysM"/>
    <property type="match status" value="1"/>
</dbReference>
<feature type="signal peptide" evidence="1">
    <location>
        <begin position="1"/>
        <end position="26"/>
    </location>
</feature>
<dbReference type="AlphaFoldDB" id="A0A8J7LLN3"/>
<dbReference type="Gene3D" id="3.40.190.10">
    <property type="entry name" value="Periplasmic binding protein-like II"/>
    <property type="match status" value="2"/>
</dbReference>
<feature type="chain" id="PRO_5035181813" evidence="1">
    <location>
        <begin position="27"/>
        <end position="367"/>
    </location>
</feature>
<evidence type="ECO:0000259" key="2">
    <source>
        <dbReference type="PROSITE" id="PS51782"/>
    </source>
</evidence>
<dbReference type="InterPro" id="IPR036779">
    <property type="entry name" value="LysM_dom_sf"/>
</dbReference>
<evidence type="ECO:0000313" key="3">
    <source>
        <dbReference type="EMBL" id="MBI1494829.1"/>
    </source>
</evidence>
<protein>
    <submittedName>
        <fullName evidence="3">Transporter substrate-binding domain-containing protein</fullName>
    </submittedName>
</protein>
<dbReference type="InterPro" id="IPR018392">
    <property type="entry name" value="LysM"/>
</dbReference>
<evidence type="ECO:0000313" key="4">
    <source>
        <dbReference type="Proteomes" id="UP000640583"/>
    </source>
</evidence>
<comment type="caution">
    <text evidence="3">The sequence shown here is derived from an EMBL/GenBank/DDBJ whole genome shotgun (WGS) entry which is preliminary data.</text>
</comment>
<gene>
    <name evidence="3" type="ORF">H1D41_14385</name>
</gene>
<dbReference type="PROSITE" id="PS51782">
    <property type="entry name" value="LYSM"/>
    <property type="match status" value="1"/>
</dbReference>
<feature type="domain" description="LysM" evidence="2">
    <location>
        <begin position="31"/>
        <end position="79"/>
    </location>
</feature>
<dbReference type="Proteomes" id="UP000640583">
    <property type="component" value="Unassembled WGS sequence"/>
</dbReference>
<keyword evidence="4" id="KW-1185">Reference proteome</keyword>
<sequence>MRKLQLGHVFKTMLVATGLSAGAASAQEACTNYTVSTGDTLASIALAAYGVSDYQNIFNANRSVVSNPNLLEGGLVLQLPCADGSLPNGLSAEAVIQQQEQFAAARPTNNVYKPPIKLVTGNDWAPFADESLPGGGMMARLASTALQRGGNSREFSISFVDDWSSHLEVLLPLGAFDVSLAWTLPDCTVRHDPDSSSGRRCNEFLRTLPVYETITAYFMRPDNDFFGAQSYEDFRGSTFCRPKGYSTIDLEVNNMLPPALELMVAEKPADCIEAVMLGSADIAGMTPDLFESARAELGITADVQENPNVNYVTSYGFLISKTNPFGREYVALLNRGLNDMRQSGEWYAIVSQSLRDHNEMLRAAEAN</sequence>
<keyword evidence="1" id="KW-0732">Signal</keyword>
<dbReference type="Gene3D" id="3.10.350.10">
    <property type="entry name" value="LysM domain"/>
    <property type="match status" value="1"/>
</dbReference>
<accession>A0A8J7LLN3</accession>
<name>A0A8J7LLN3_9RHOB</name>
<proteinExistence type="predicted"/>
<dbReference type="SUPFAM" id="SSF53850">
    <property type="entry name" value="Periplasmic binding protein-like II"/>
    <property type="match status" value="1"/>
</dbReference>